<accession>A0AAW0U045</accession>
<dbReference type="Pfam" id="PF00041">
    <property type="entry name" value="fn3"/>
    <property type="match status" value="1"/>
</dbReference>
<evidence type="ECO:0000259" key="2">
    <source>
        <dbReference type="PROSITE" id="PS50853"/>
    </source>
</evidence>
<dbReference type="InterPro" id="IPR050991">
    <property type="entry name" value="ECM_Regulatory_Proteins"/>
</dbReference>
<dbReference type="PANTHER" id="PTHR46708">
    <property type="entry name" value="TENASCIN"/>
    <property type="match status" value="1"/>
</dbReference>
<dbReference type="Proteomes" id="UP001487740">
    <property type="component" value="Unassembled WGS sequence"/>
</dbReference>
<evidence type="ECO:0000256" key="1">
    <source>
        <dbReference type="ARBA" id="ARBA00022737"/>
    </source>
</evidence>
<dbReference type="InterPro" id="IPR036116">
    <property type="entry name" value="FN3_sf"/>
</dbReference>
<dbReference type="Gene3D" id="2.60.40.10">
    <property type="entry name" value="Immunoglobulins"/>
    <property type="match status" value="1"/>
</dbReference>
<dbReference type="EMBL" id="JARAKH010000021">
    <property type="protein sequence ID" value="KAK8393409.1"/>
    <property type="molecule type" value="Genomic_DNA"/>
</dbReference>
<comment type="caution">
    <text evidence="3">The sequence shown here is derived from an EMBL/GenBank/DDBJ whole genome shotgun (WGS) entry which is preliminary data.</text>
</comment>
<gene>
    <name evidence="3" type="ORF">O3P69_013417</name>
</gene>
<name>A0AAW0U045_SCYPA</name>
<dbReference type="InterPro" id="IPR013783">
    <property type="entry name" value="Ig-like_fold"/>
</dbReference>
<evidence type="ECO:0000313" key="4">
    <source>
        <dbReference type="Proteomes" id="UP001487740"/>
    </source>
</evidence>
<feature type="domain" description="Fibronectin type-III" evidence="2">
    <location>
        <begin position="286"/>
        <end position="382"/>
    </location>
</feature>
<keyword evidence="1" id="KW-0677">Repeat</keyword>
<proteinExistence type="predicted"/>
<keyword evidence="4" id="KW-1185">Reference proteome</keyword>
<organism evidence="3 4">
    <name type="scientific">Scylla paramamosain</name>
    <name type="common">Mud crab</name>
    <dbReference type="NCBI Taxonomy" id="85552"/>
    <lineage>
        <taxon>Eukaryota</taxon>
        <taxon>Metazoa</taxon>
        <taxon>Ecdysozoa</taxon>
        <taxon>Arthropoda</taxon>
        <taxon>Crustacea</taxon>
        <taxon>Multicrustacea</taxon>
        <taxon>Malacostraca</taxon>
        <taxon>Eumalacostraca</taxon>
        <taxon>Eucarida</taxon>
        <taxon>Decapoda</taxon>
        <taxon>Pleocyemata</taxon>
        <taxon>Brachyura</taxon>
        <taxon>Eubrachyura</taxon>
        <taxon>Portunoidea</taxon>
        <taxon>Portunidae</taxon>
        <taxon>Portuninae</taxon>
        <taxon>Scylla</taxon>
    </lineage>
</organism>
<dbReference type="AlphaFoldDB" id="A0AAW0U045"/>
<protein>
    <recommendedName>
        <fullName evidence="2">Fibronectin type-III domain-containing protein</fullName>
    </recommendedName>
</protein>
<dbReference type="SUPFAM" id="SSF49265">
    <property type="entry name" value="Fibronectin type III"/>
    <property type="match status" value="1"/>
</dbReference>
<dbReference type="PROSITE" id="PS50853">
    <property type="entry name" value="FN3"/>
    <property type="match status" value="1"/>
</dbReference>
<dbReference type="PANTHER" id="PTHR46708:SF2">
    <property type="entry name" value="FIBRONECTIN TYPE-III DOMAIN-CONTAINING PROTEIN"/>
    <property type="match status" value="1"/>
</dbReference>
<sequence>MQISFSVDANHHQAGRDSSYTPDLLLSCIALRASPAWKKGVKVEAMGKGSVVFVTVFTYIFLTSQVSQVKSISGRDYHDDNGDINQGPRNVRIDAYAKGNYTIFSLSHLHPNKDQYRYKTHLMACGSDLRFGNWENAWKESLKRRFKADPYTNVTIEVREQSTGKIIAKNSTVTPAKEPEANVTSLECNKVKCQAIVENECSKYNGYNITVQFTLKPSCDKLKNPLITHAAVVSSQTVRVALRDLDLVPFTNYTVTAKLANNVGAATDPSLTRETFFISKSESPGRVSSLNVTHSTPYSLHVVWSAPDDNPPKGKLSEYKLEWKIQEMSINKENVIVNESVTSFNITGLQQNTTYDIKIVAKNAQISSYGEVFSIKATTKDEGPYSEYFSCKPRIMRTAKRPKGPCYSEDDRGHVFCCSVLHLLHRNACGEMQGAKIPCSDRSSSFRTRVIVTQSTRKIRHERITTVTKTRI</sequence>
<evidence type="ECO:0000313" key="3">
    <source>
        <dbReference type="EMBL" id="KAK8393409.1"/>
    </source>
</evidence>
<dbReference type="SMART" id="SM00060">
    <property type="entry name" value="FN3"/>
    <property type="match status" value="1"/>
</dbReference>
<dbReference type="CDD" id="cd00063">
    <property type="entry name" value="FN3"/>
    <property type="match status" value="1"/>
</dbReference>
<reference evidence="3 4" key="1">
    <citation type="submission" date="2023-03" db="EMBL/GenBank/DDBJ databases">
        <title>High-quality genome of Scylla paramamosain provides insights in environmental adaptation.</title>
        <authorList>
            <person name="Zhang L."/>
        </authorList>
    </citation>
    <scope>NUCLEOTIDE SEQUENCE [LARGE SCALE GENOMIC DNA]</scope>
    <source>
        <strain evidence="3">LZ_2023a</strain>
        <tissue evidence="3">Muscle</tissue>
    </source>
</reference>
<dbReference type="InterPro" id="IPR003961">
    <property type="entry name" value="FN3_dom"/>
</dbReference>